<evidence type="ECO:0000313" key="2">
    <source>
        <dbReference type="EMBL" id="EGF59502.1"/>
    </source>
</evidence>
<comment type="caution">
    <text evidence="2">The sequence shown here is derived from an EMBL/GenBank/DDBJ whole genome shotgun (WGS) entry which is preliminary data.</text>
</comment>
<evidence type="ECO:0000313" key="3">
    <source>
        <dbReference type="Proteomes" id="UP000003416"/>
    </source>
</evidence>
<sequence>MDKNCLLYSRREIVKQLISGKGGMGGQNGITRTLPKPDNGTARQQ</sequence>
<dbReference type="EMBL" id="AFBN01000008">
    <property type="protein sequence ID" value="EGF59502.1"/>
    <property type="molecule type" value="Genomic_DNA"/>
</dbReference>
<proteinExistence type="predicted"/>
<keyword evidence="3" id="KW-1185">Reference proteome</keyword>
<organism evidence="2 3">
    <name type="scientific">Bacteroides fluxus YIT 12057</name>
    <dbReference type="NCBI Taxonomy" id="763034"/>
    <lineage>
        <taxon>Bacteria</taxon>
        <taxon>Pseudomonadati</taxon>
        <taxon>Bacteroidota</taxon>
        <taxon>Bacteroidia</taxon>
        <taxon>Bacteroidales</taxon>
        <taxon>Bacteroidaceae</taxon>
        <taxon>Bacteroides</taxon>
    </lineage>
</organism>
<dbReference type="eggNOG" id="ENOG5030PAP">
    <property type="taxonomic scope" value="Bacteria"/>
</dbReference>
<reference evidence="2 3" key="1">
    <citation type="submission" date="2011-02" db="EMBL/GenBank/DDBJ databases">
        <authorList>
            <person name="Weinstock G."/>
            <person name="Sodergren E."/>
            <person name="Clifton S."/>
            <person name="Fulton L."/>
            <person name="Fulton B."/>
            <person name="Courtney L."/>
            <person name="Fronick C."/>
            <person name="Harrison M."/>
            <person name="Strong C."/>
            <person name="Farmer C."/>
            <person name="Delahaunty K."/>
            <person name="Markovic C."/>
            <person name="Hall O."/>
            <person name="Minx P."/>
            <person name="Tomlinson C."/>
            <person name="Mitreva M."/>
            <person name="Hou S."/>
            <person name="Chen J."/>
            <person name="Wollam A."/>
            <person name="Pepin K.H."/>
            <person name="Johnson M."/>
            <person name="Bhonagiri V."/>
            <person name="Zhang X."/>
            <person name="Suruliraj S."/>
            <person name="Warren W."/>
            <person name="Chinwalla A."/>
            <person name="Mardis E.R."/>
            <person name="Wilson R.K."/>
        </authorList>
    </citation>
    <scope>NUCLEOTIDE SEQUENCE [LARGE SCALE GENOMIC DNA]</scope>
    <source>
        <strain evidence="2 3">YIT 12057</strain>
    </source>
</reference>
<evidence type="ECO:0000256" key="1">
    <source>
        <dbReference type="SAM" id="MobiDB-lite"/>
    </source>
</evidence>
<name>F3PNZ2_9BACE</name>
<feature type="region of interest" description="Disordered" evidence="1">
    <location>
        <begin position="19"/>
        <end position="45"/>
    </location>
</feature>
<gene>
    <name evidence="2" type="ORF">HMPREF9446_00432</name>
</gene>
<dbReference type="HOGENOM" id="CLU_3195997_0_0_10"/>
<accession>F3PNZ2</accession>
<dbReference type="AlphaFoldDB" id="F3PNZ2"/>
<protein>
    <submittedName>
        <fullName evidence="2">Uncharacterized protein</fullName>
    </submittedName>
</protein>
<dbReference type="Proteomes" id="UP000003416">
    <property type="component" value="Unassembled WGS sequence"/>
</dbReference>